<gene>
    <name evidence="2" type="ORF">ADUPG1_011114</name>
</gene>
<sequence>MIATGVGDNIKKLRIEEERIQTCIDRLCSASQDLVVTHSDIESNLISKLLCKEETSIGINYKFIHSLKEFYEEKQPTPSEEDPSDQIFDASIFSNLLRLSPSVRRSLEKESKRLISSISHVKTQISRKALDIHGIKTRIKELKRMHKTLVSSPSVGIPSLDDVFSENESLGASFSSYIPSFISQLQQTVQQQIYSQILRSSTQLSLMRQEESLKMIKASLSHSINQQTRILSCVSVCEEHKQRIRKSVGTINTIVKDLTSLRDFSNERQSSCICLAGEKERLPSCQDLNIAIEKQRLTLLQRSKKGSPEYQSFVSSLYSAISSLNRCSDFIDKSGILSIDSISKELTQTNSEQKQTRDSILPTLVALKTSSTDSSMAQKLRFSLALKIDELHSKHSSIFHESRTSRDSLEENLTTQDIKARFAAIQKTLKNSKKHQPPQSPDIFSIMTK</sequence>
<comment type="caution">
    <text evidence="2">The sequence shown here is derived from an EMBL/GenBank/DDBJ whole genome shotgun (WGS) entry which is preliminary data.</text>
</comment>
<organism evidence="2 3">
    <name type="scientific">Aduncisulcus paluster</name>
    <dbReference type="NCBI Taxonomy" id="2918883"/>
    <lineage>
        <taxon>Eukaryota</taxon>
        <taxon>Metamonada</taxon>
        <taxon>Carpediemonas-like organisms</taxon>
        <taxon>Aduncisulcus</taxon>
    </lineage>
</organism>
<protein>
    <submittedName>
        <fullName evidence="2">Uncharacterized protein</fullName>
    </submittedName>
</protein>
<reference evidence="2" key="1">
    <citation type="submission" date="2022-03" db="EMBL/GenBank/DDBJ databases">
        <title>Draft genome sequence of Aduncisulcus paluster, a free-living microaerophilic Fornicata.</title>
        <authorList>
            <person name="Yuyama I."/>
            <person name="Kume K."/>
            <person name="Tamura T."/>
            <person name="Inagaki Y."/>
            <person name="Hashimoto T."/>
        </authorList>
    </citation>
    <scope>NUCLEOTIDE SEQUENCE</scope>
    <source>
        <strain evidence="2">NY0171</strain>
    </source>
</reference>
<evidence type="ECO:0000313" key="3">
    <source>
        <dbReference type="Proteomes" id="UP001057375"/>
    </source>
</evidence>
<dbReference type="EMBL" id="BQXS01011854">
    <property type="protein sequence ID" value="GKT17494.1"/>
    <property type="molecule type" value="Genomic_DNA"/>
</dbReference>
<feature type="region of interest" description="Disordered" evidence="1">
    <location>
        <begin position="429"/>
        <end position="449"/>
    </location>
</feature>
<accession>A0ABQ5JUF7</accession>
<evidence type="ECO:0000313" key="2">
    <source>
        <dbReference type="EMBL" id="GKT17494.1"/>
    </source>
</evidence>
<dbReference type="Proteomes" id="UP001057375">
    <property type="component" value="Unassembled WGS sequence"/>
</dbReference>
<name>A0ABQ5JUF7_9EUKA</name>
<proteinExistence type="predicted"/>
<keyword evidence="3" id="KW-1185">Reference proteome</keyword>
<evidence type="ECO:0000256" key="1">
    <source>
        <dbReference type="SAM" id="MobiDB-lite"/>
    </source>
</evidence>